<dbReference type="PANTHER" id="PTHR43763:SF6">
    <property type="entry name" value="XAA-PRO AMINOPEPTIDASE 1"/>
    <property type="match status" value="1"/>
</dbReference>
<name>A0A5K3G149_MESCO</name>
<evidence type="ECO:0000259" key="7">
    <source>
        <dbReference type="Pfam" id="PF01321"/>
    </source>
</evidence>
<keyword evidence="3" id="KW-0479">Metal-binding</keyword>
<dbReference type="Pfam" id="PF01321">
    <property type="entry name" value="Creatinase_N"/>
    <property type="match status" value="1"/>
</dbReference>
<dbReference type="AlphaFoldDB" id="A0A5K3G149"/>
<dbReference type="InterPro" id="IPR000994">
    <property type="entry name" value="Pept_M24"/>
</dbReference>
<dbReference type="CDD" id="cd01085">
    <property type="entry name" value="APP"/>
    <property type="match status" value="1"/>
</dbReference>
<comment type="similarity">
    <text evidence="2">Belongs to the peptidase M24B family.</text>
</comment>
<dbReference type="Pfam" id="PF00557">
    <property type="entry name" value="Peptidase_M24"/>
    <property type="match status" value="1"/>
</dbReference>
<sequence>MYNAILCTLLFVKYIFGPATYCGFGSKFVFFCRHEPSNLSMLFSSIAMLIGRLSSSLRANLRLVSTARPLEMKMLDSSDRLAALRQEMQKRHLDAFILPMEDSHFSEYLAAIDKRIAYISGFTGSAGTAVITVGDKAALWTDGRYHCQASRELDSNWILMREGLPDVPTIPSWLSQVTPPSGCIGFDPHQLPLSTVRAIQRELDVSSTEASSRRSLVPLEDMNLVDLVWQERPSRQSNPIRVVPVESFAGQSWEQKLSILRERLKSKGASALVIFQMDEIAWLFNLRGSDIKFNPLFFSYAVVTMDTVHLFVDWKRGPNSVDFEEYLRSPSHPVVLHPYDEFCSWLTTDSSWCSGRVWLPIMSSYFIACAVPEDQRLFDFSPVASLKAIKNPTEIEGMRIANLVDSLALCDFLAWLDDVSQAGKMDPTAVTPCDVPGVSPPTSLNEASLAAYLDAIRLTSDGCHGLSFPTIPGADSNGAVIHYSVSENSEGSEVTANSLFLVDSGGQYATGTTDVTRTVHLGTPSEEQITDYTQVLKAHACLASLTFPDNTAGTRLDVVCRASMWRSQRDYAHGTGHGVGANLCVHEGPIGLSGRRSQASFATGIGEPGIRKNMIVTIEPGYYLNDKYGIRLENVVLVVDCASGSRESPVPFLGFEALTMVPFQRRLIDRSALLPAELAWLNAYHATVRERLLGQLKVEQRAGSPSAARKRTRDWILRETEPL</sequence>
<feature type="domain" description="Creatinase N-terminal" evidence="7">
    <location>
        <begin position="80"/>
        <end position="205"/>
    </location>
</feature>
<dbReference type="InterPro" id="IPR033740">
    <property type="entry name" value="Pept_M24B"/>
</dbReference>
<evidence type="ECO:0000259" key="6">
    <source>
        <dbReference type="Pfam" id="PF00557"/>
    </source>
</evidence>
<dbReference type="Pfam" id="PF16188">
    <property type="entry name" value="Peptidase_M24_C"/>
    <property type="match status" value="1"/>
</dbReference>
<dbReference type="GO" id="GO:0070006">
    <property type="term" value="F:metalloaminopeptidase activity"/>
    <property type="evidence" value="ECO:0007669"/>
    <property type="project" value="InterPro"/>
</dbReference>
<keyword evidence="4" id="KW-0378">Hydrolase</keyword>
<dbReference type="WBParaSite" id="MCU_012697-RB">
    <property type="protein sequence ID" value="MCU_012697-RB"/>
    <property type="gene ID" value="MCU_012697"/>
</dbReference>
<dbReference type="PANTHER" id="PTHR43763">
    <property type="entry name" value="XAA-PRO AMINOPEPTIDASE 1"/>
    <property type="match status" value="1"/>
</dbReference>
<feature type="domain" description="Peptidase M24" evidence="6">
    <location>
        <begin position="396"/>
        <end position="639"/>
    </location>
</feature>
<feature type="domain" description="Peptidase M24 C-terminal" evidence="8">
    <location>
        <begin position="651"/>
        <end position="723"/>
    </location>
</feature>
<dbReference type="SUPFAM" id="SSF55920">
    <property type="entry name" value="Creatinase/aminopeptidase"/>
    <property type="match status" value="1"/>
</dbReference>
<organism evidence="9">
    <name type="scientific">Mesocestoides corti</name>
    <name type="common">Flatworm</name>
    <dbReference type="NCBI Taxonomy" id="53468"/>
    <lineage>
        <taxon>Eukaryota</taxon>
        <taxon>Metazoa</taxon>
        <taxon>Spiralia</taxon>
        <taxon>Lophotrochozoa</taxon>
        <taxon>Platyhelminthes</taxon>
        <taxon>Cestoda</taxon>
        <taxon>Eucestoda</taxon>
        <taxon>Cyclophyllidea</taxon>
        <taxon>Mesocestoididae</taxon>
        <taxon>Mesocestoides</taxon>
    </lineage>
</organism>
<keyword evidence="5" id="KW-0464">Manganese</keyword>
<evidence type="ECO:0000259" key="8">
    <source>
        <dbReference type="Pfam" id="PF16188"/>
    </source>
</evidence>
<dbReference type="SUPFAM" id="SSF53092">
    <property type="entry name" value="Creatinase/prolidase N-terminal domain"/>
    <property type="match status" value="1"/>
</dbReference>
<evidence type="ECO:0000256" key="3">
    <source>
        <dbReference type="ARBA" id="ARBA00022723"/>
    </source>
</evidence>
<evidence type="ECO:0000256" key="2">
    <source>
        <dbReference type="ARBA" id="ARBA00008766"/>
    </source>
</evidence>
<dbReference type="FunFam" id="3.90.230.10:FF:000007">
    <property type="entry name" value="Xaa-Pro aminopeptidase P"/>
    <property type="match status" value="1"/>
</dbReference>
<dbReference type="GO" id="GO:0046872">
    <property type="term" value="F:metal ion binding"/>
    <property type="evidence" value="ECO:0007669"/>
    <property type="project" value="UniProtKB-KW"/>
</dbReference>
<dbReference type="InterPro" id="IPR000587">
    <property type="entry name" value="Creatinase_N"/>
</dbReference>
<dbReference type="InterPro" id="IPR036005">
    <property type="entry name" value="Creatinase/aminopeptidase-like"/>
</dbReference>
<dbReference type="Gene3D" id="3.90.230.10">
    <property type="entry name" value="Creatinase/methionine aminopeptidase superfamily"/>
    <property type="match status" value="1"/>
</dbReference>
<dbReference type="GO" id="GO:0005737">
    <property type="term" value="C:cytoplasm"/>
    <property type="evidence" value="ECO:0007669"/>
    <property type="project" value="UniProtKB-ARBA"/>
</dbReference>
<evidence type="ECO:0000313" key="9">
    <source>
        <dbReference type="WBParaSite" id="MCU_012697-RB"/>
    </source>
</evidence>
<evidence type="ECO:0000256" key="5">
    <source>
        <dbReference type="ARBA" id="ARBA00023211"/>
    </source>
</evidence>
<dbReference type="FunFam" id="3.40.350.10:FF:000003">
    <property type="entry name" value="Xaa-pro aminopeptidase P"/>
    <property type="match status" value="1"/>
</dbReference>
<dbReference type="InterPro" id="IPR029149">
    <property type="entry name" value="Creatin/AminoP/Spt16_N"/>
</dbReference>
<evidence type="ECO:0000256" key="1">
    <source>
        <dbReference type="ARBA" id="ARBA00001936"/>
    </source>
</evidence>
<protein>
    <submittedName>
        <fullName evidence="9">Xaa-Pro aminopeptidase 2</fullName>
    </submittedName>
</protein>
<dbReference type="Pfam" id="PF16189">
    <property type="entry name" value="Creatinase_N_2"/>
    <property type="match status" value="1"/>
</dbReference>
<dbReference type="InterPro" id="IPR050422">
    <property type="entry name" value="X-Pro_aminopeptidase_P"/>
</dbReference>
<dbReference type="Gene3D" id="3.40.350.10">
    <property type="entry name" value="Creatinase/prolidase N-terminal domain"/>
    <property type="match status" value="2"/>
</dbReference>
<comment type="cofactor">
    <cofactor evidence="1">
        <name>Mn(2+)</name>
        <dbReference type="ChEBI" id="CHEBI:29035"/>
    </cofactor>
</comment>
<proteinExistence type="inferred from homology"/>
<accession>A0A5K3G149</accession>
<evidence type="ECO:0000256" key="4">
    <source>
        <dbReference type="ARBA" id="ARBA00022801"/>
    </source>
</evidence>
<reference evidence="9" key="1">
    <citation type="submission" date="2019-11" db="UniProtKB">
        <authorList>
            <consortium name="WormBaseParasite"/>
        </authorList>
    </citation>
    <scope>IDENTIFICATION</scope>
</reference>
<dbReference type="InterPro" id="IPR032416">
    <property type="entry name" value="Peptidase_M24_C"/>
</dbReference>